<keyword evidence="3" id="KW-0813">Transport</keyword>
<proteinExistence type="inferred from homology"/>
<name>A0A5C8Z2C4_9ACTN</name>
<keyword evidence="5 8" id="KW-0812">Transmembrane</keyword>
<dbReference type="NCBIfam" id="TIGR01528">
    <property type="entry name" value="NMN_trans_PnuC"/>
    <property type="match status" value="1"/>
</dbReference>
<keyword evidence="10" id="KW-1185">Reference proteome</keyword>
<dbReference type="AlphaFoldDB" id="A0A5C8Z2C4"/>
<dbReference type="EMBL" id="VKAC01000016">
    <property type="protein sequence ID" value="TXR52245.1"/>
    <property type="molecule type" value="Genomic_DNA"/>
</dbReference>
<dbReference type="Pfam" id="PF04973">
    <property type="entry name" value="NMN_transporter"/>
    <property type="match status" value="1"/>
</dbReference>
<organism evidence="9 10">
    <name type="scientific">Quadrisphaera setariae</name>
    <dbReference type="NCBI Taxonomy" id="2593304"/>
    <lineage>
        <taxon>Bacteria</taxon>
        <taxon>Bacillati</taxon>
        <taxon>Actinomycetota</taxon>
        <taxon>Actinomycetes</taxon>
        <taxon>Kineosporiales</taxon>
        <taxon>Kineosporiaceae</taxon>
        <taxon>Quadrisphaera</taxon>
    </lineage>
</organism>
<feature type="transmembrane region" description="Helical" evidence="8">
    <location>
        <begin position="161"/>
        <end position="178"/>
    </location>
</feature>
<evidence type="ECO:0000256" key="6">
    <source>
        <dbReference type="ARBA" id="ARBA00022989"/>
    </source>
</evidence>
<dbReference type="PANTHER" id="PTHR36122">
    <property type="entry name" value="NICOTINAMIDE RIBOSIDE TRANSPORTER PNUC"/>
    <property type="match status" value="1"/>
</dbReference>
<feature type="transmembrane region" description="Helical" evidence="8">
    <location>
        <begin position="6"/>
        <end position="22"/>
    </location>
</feature>
<evidence type="ECO:0000313" key="10">
    <source>
        <dbReference type="Proteomes" id="UP000321234"/>
    </source>
</evidence>
<dbReference type="PANTHER" id="PTHR36122:SF2">
    <property type="entry name" value="NICOTINAMIDE RIBOSIDE TRANSPORTER PNUC"/>
    <property type="match status" value="1"/>
</dbReference>
<dbReference type="GO" id="GO:0005886">
    <property type="term" value="C:plasma membrane"/>
    <property type="evidence" value="ECO:0007669"/>
    <property type="project" value="UniProtKB-SubCell"/>
</dbReference>
<evidence type="ECO:0000256" key="1">
    <source>
        <dbReference type="ARBA" id="ARBA00004651"/>
    </source>
</evidence>
<evidence type="ECO:0000256" key="5">
    <source>
        <dbReference type="ARBA" id="ARBA00022692"/>
    </source>
</evidence>
<gene>
    <name evidence="9" type="ORF">FMM08_20820</name>
</gene>
<dbReference type="Proteomes" id="UP000321234">
    <property type="component" value="Unassembled WGS sequence"/>
</dbReference>
<protein>
    <submittedName>
        <fullName evidence="9">Nicotinamide mononucleotide transporter</fullName>
    </submittedName>
</protein>
<evidence type="ECO:0000256" key="3">
    <source>
        <dbReference type="ARBA" id="ARBA00022448"/>
    </source>
</evidence>
<evidence type="ECO:0000256" key="2">
    <source>
        <dbReference type="ARBA" id="ARBA00006669"/>
    </source>
</evidence>
<comment type="caution">
    <text evidence="9">The sequence shown here is derived from an EMBL/GenBank/DDBJ whole genome shotgun (WGS) entry which is preliminary data.</text>
</comment>
<keyword evidence="7 8" id="KW-0472">Membrane</keyword>
<comment type="similarity">
    <text evidence="2">Belongs to the nicotinamide ribonucleoside (NR) uptake permease (TC 4.B.1) family.</text>
</comment>
<sequence>MGWLEGVGVVASAASVLLAVLQRPSTYPVGILGCLAFGWLFTTGGLYAQAGLQVVYVALSALGWFWWVRGGPGRTRLRVRATPPWAWPVAVASAVVLGALLWAVLVRSDDPAPVADAGTTALSLVAQLMLDRKLLGTWLVWIVTDVWLVGLYASQGLHATALLYAGFVMLCAFGWRSWRRELPAAAR</sequence>
<comment type="subcellular location">
    <subcellularLocation>
        <location evidence="1">Cell membrane</location>
        <topology evidence="1">Multi-pass membrane protein</topology>
    </subcellularLocation>
</comment>
<evidence type="ECO:0000256" key="7">
    <source>
        <dbReference type="ARBA" id="ARBA00023136"/>
    </source>
</evidence>
<accession>A0A5C8Z2C4</accession>
<dbReference type="RefSeq" id="WP_147928264.1">
    <property type="nucleotide sequence ID" value="NZ_VKAC01000016.1"/>
</dbReference>
<feature type="transmembrane region" description="Helical" evidence="8">
    <location>
        <begin position="84"/>
        <end position="105"/>
    </location>
</feature>
<evidence type="ECO:0000256" key="4">
    <source>
        <dbReference type="ARBA" id="ARBA00022475"/>
    </source>
</evidence>
<keyword evidence="6 8" id="KW-1133">Transmembrane helix</keyword>
<feature type="transmembrane region" description="Helical" evidence="8">
    <location>
        <begin position="54"/>
        <end position="72"/>
    </location>
</feature>
<feature type="transmembrane region" description="Helical" evidence="8">
    <location>
        <begin position="29"/>
        <end position="48"/>
    </location>
</feature>
<evidence type="ECO:0000313" key="9">
    <source>
        <dbReference type="EMBL" id="TXR52245.1"/>
    </source>
</evidence>
<evidence type="ECO:0000256" key="8">
    <source>
        <dbReference type="SAM" id="Phobius"/>
    </source>
</evidence>
<dbReference type="InterPro" id="IPR006419">
    <property type="entry name" value="NMN_transpt_PnuC"/>
</dbReference>
<reference evidence="9 10" key="1">
    <citation type="submission" date="2019-07" db="EMBL/GenBank/DDBJ databases">
        <title>Quadrisphaera sp. strain DD2A genome sequencing and assembly.</title>
        <authorList>
            <person name="Kim I."/>
        </authorList>
    </citation>
    <scope>NUCLEOTIDE SEQUENCE [LARGE SCALE GENOMIC DNA]</scope>
    <source>
        <strain evidence="9 10">DD2A</strain>
    </source>
</reference>
<dbReference type="GO" id="GO:0034257">
    <property type="term" value="F:nicotinamide riboside transmembrane transporter activity"/>
    <property type="evidence" value="ECO:0007669"/>
    <property type="project" value="InterPro"/>
</dbReference>
<keyword evidence="4" id="KW-1003">Cell membrane</keyword>
<dbReference type="OrthoDB" id="9791248at2"/>